<sequence length="114" mass="13343">MNSDLLKEIVTLLAKFESESENTHHELADFIHWLLKDMLDYERNKNKRFIAHRISEKPLRITEAEIADSISHLIKRGWLVKQDFNEDAHDYPLRLSMKAIKALLTCLGDTVLKN</sequence>
<reference evidence="1 2" key="1">
    <citation type="submission" date="2023-02" db="EMBL/GenBank/DDBJ databases">
        <title>Genome sequence of Sphingobacterium sp. KACC 22765.</title>
        <authorList>
            <person name="Kim S."/>
            <person name="Heo J."/>
            <person name="Kwon S.-W."/>
        </authorList>
    </citation>
    <scope>NUCLEOTIDE SEQUENCE [LARGE SCALE GENOMIC DNA]</scope>
    <source>
        <strain evidence="1 2">KACC 22765</strain>
    </source>
</reference>
<gene>
    <name evidence="1" type="ORF">PQ465_12060</name>
</gene>
<proteinExistence type="predicted"/>
<dbReference type="EMBL" id="CP117880">
    <property type="protein sequence ID" value="WDF67040.1"/>
    <property type="molecule type" value="Genomic_DNA"/>
</dbReference>
<name>A0ABY7WC55_9SPHI</name>
<accession>A0ABY7WC55</accession>
<evidence type="ECO:0000313" key="1">
    <source>
        <dbReference type="EMBL" id="WDF67040.1"/>
    </source>
</evidence>
<dbReference type="Proteomes" id="UP001221558">
    <property type="component" value="Chromosome"/>
</dbReference>
<evidence type="ECO:0000313" key="2">
    <source>
        <dbReference type="Proteomes" id="UP001221558"/>
    </source>
</evidence>
<dbReference type="RefSeq" id="WP_274265776.1">
    <property type="nucleotide sequence ID" value="NZ_CP117880.1"/>
</dbReference>
<organism evidence="1 2">
    <name type="scientific">Sphingobacterium oryzagri</name>
    <dbReference type="NCBI Taxonomy" id="3025669"/>
    <lineage>
        <taxon>Bacteria</taxon>
        <taxon>Pseudomonadati</taxon>
        <taxon>Bacteroidota</taxon>
        <taxon>Sphingobacteriia</taxon>
        <taxon>Sphingobacteriales</taxon>
        <taxon>Sphingobacteriaceae</taxon>
        <taxon>Sphingobacterium</taxon>
    </lineage>
</organism>
<protein>
    <submittedName>
        <fullName evidence="1">Uncharacterized protein</fullName>
    </submittedName>
</protein>
<keyword evidence="2" id="KW-1185">Reference proteome</keyword>